<dbReference type="RefSeq" id="XP_014179141.1">
    <property type="nucleotide sequence ID" value="XM_014323666.1"/>
</dbReference>
<comment type="caution">
    <text evidence="2">The sequence shown here is derived from an EMBL/GenBank/DDBJ whole genome shotgun (WGS) entry which is preliminary data.</text>
</comment>
<feature type="signal peptide" evidence="1">
    <location>
        <begin position="1"/>
        <end position="23"/>
    </location>
</feature>
<dbReference type="GeneID" id="25986726"/>
<name>J6EYI3_TRIAS</name>
<dbReference type="HOGENOM" id="CLU_2456359_0_0_1"/>
<gene>
    <name evidence="2" type="ORF">A1Q1_03213</name>
</gene>
<proteinExistence type="predicted"/>
<reference evidence="2 3" key="1">
    <citation type="journal article" date="2012" name="Eukaryot. Cell">
        <title>Draft genome sequence of CBS 2479, the standard type strain of Trichosporon asahii.</title>
        <authorList>
            <person name="Yang R.Y."/>
            <person name="Li H.T."/>
            <person name="Zhu H."/>
            <person name="Zhou G.P."/>
            <person name="Wang M."/>
            <person name="Wang L."/>
        </authorList>
    </citation>
    <scope>NUCLEOTIDE SEQUENCE [LARGE SCALE GENOMIC DNA]</scope>
    <source>
        <strain evidence="3">ATCC 90039 / CBS 2479 / JCM 2466 / KCTC 7840 / NCYC 2677 / UAMH 7654</strain>
    </source>
</reference>
<dbReference type="AlphaFoldDB" id="J6EYI3"/>
<feature type="chain" id="PRO_5003788073" evidence="1">
    <location>
        <begin position="24"/>
        <end position="89"/>
    </location>
</feature>
<evidence type="ECO:0000313" key="2">
    <source>
        <dbReference type="EMBL" id="EJT47907.1"/>
    </source>
</evidence>
<dbReference type="VEuPathDB" id="FungiDB:A1Q1_03213"/>
<protein>
    <submittedName>
        <fullName evidence="2">Uncharacterized protein</fullName>
    </submittedName>
</protein>
<organism evidence="2 3">
    <name type="scientific">Trichosporon asahii var. asahii (strain ATCC 90039 / CBS 2479 / JCM 2466 / KCTC 7840 / NBRC 103889/ NCYC 2677 / UAMH 7654)</name>
    <name type="common">Yeast</name>
    <dbReference type="NCBI Taxonomy" id="1186058"/>
    <lineage>
        <taxon>Eukaryota</taxon>
        <taxon>Fungi</taxon>
        <taxon>Dikarya</taxon>
        <taxon>Basidiomycota</taxon>
        <taxon>Agaricomycotina</taxon>
        <taxon>Tremellomycetes</taxon>
        <taxon>Trichosporonales</taxon>
        <taxon>Trichosporonaceae</taxon>
        <taxon>Trichosporon</taxon>
    </lineage>
</organism>
<keyword evidence="1" id="KW-0732">Signal</keyword>
<sequence>MYERVVVAGLLPVSAALFTPSEAQDPSLQPPLPFIAADLDVVIASVHLSAQQPLSHTLALAAYVPKPSLPPQLITDADAELPWIVSAPI</sequence>
<dbReference type="Proteomes" id="UP000002748">
    <property type="component" value="Unassembled WGS sequence"/>
</dbReference>
<dbReference type="KEGG" id="tasa:A1Q1_03213"/>
<evidence type="ECO:0000256" key="1">
    <source>
        <dbReference type="SAM" id="SignalP"/>
    </source>
</evidence>
<accession>J6EYI3</accession>
<evidence type="ECO:0000313" key="3">
    <source>
        <dbReference type="Proteomes" id="UP000002748"/>
    </source>
</evidence>
<dbReference type="EMBL" id="ALBS01000224">
    <property type="protein sequence ID" value="EJT47907.1"/>
    <property type="molecule type" value="Genomic_DNA"/>
</dbReference>